<dbReference type="EMBL" id="JANVFO010000015">
    <property type="protein sequence ID" value="KAJ3733874.1"/>
    <property type="molecule type" value="Genomic_DNA"/>
</dbReference>
<organism evidence="1 2">
    <name type="scientific">Lentinula guzmanii</name>
    <dbReference type="NCBI Taxonomy" id="2804957"/>
    <lineage>
        <taxon>Eukaryota</taxon>
        <taxon>Fungi</taxon>
        <taxon>Dikarya</taxon>
        <taxon>Basidiomycota</taxon>
        <taxon>Agaricomycotina</taxon>
        <taxon>Agaricomycetes</taxon>
        <taxon>Agaricomycetidae</taxon>
        <taxon>Agaricales</taxon>
        <taxon>Marasmiineae</taxon>
        <taxon>Omphalotaceae</taxon>
        <taxon>Lentinula</taxon>
    </lineage>
</organism>
<sequence>MRFCQFQRSLYSQIYLLVRCYSFRQNTERVRDKASVILASLGSLNTNWYHSWFPTITMTMEYKFTIPRPSKATPSHSNRTLGVFSSTSFLHGALGRHSSLTEVWTAPCDIGEAVEVAEGWQDDQVCLAVSTQMAVIVPMEKNLGRGKGKL</sequence>
<evidence type="ECO:0000313" key="2">
    <source>
        <dbReference type="Proteomes" id="UP001176059"/>
    </source>
</evidence>
<evidence type="ECO:0000313" key="1">
    <source>
        <dbReference type="EMBL" id="KAJ3733874.1"/>
    </source>
</evidence>
<reference evidence="1" key="1">
    <citation type="submission" date="2022-08" db="EMBL/GenBank/DDBJ databases">
        <authorList>
            <consortium name="DOE Joint Genome Institute"/>
            <person name="Min B."/>
            <person name="Sierra-Patev S."/>
            <person name="Naranjo-Ortiz M."/>
            <person name="Looney B."/>
            <person name="Konkel Z."/>
            <person name="Slot J.C."/>
            <person name="Sakamoto Y."/>
            <person name="Steenwyk J.L."/>
            <person name="Rokas A."/>
            <person name="Carro J."/>
            <person name="Camarero S."/>
            <person name="Ferreira P."/>
            <person name="Molpeceres G."/>
            <person name="Ruiz-duenas F.J."/>
            <person name="Serrano A."/>
            <person name="Henrissat B."/>
            <person name="Drula E."/>
            <person name="Hughes K.W."/>
            <person name="Mata J.L."/>
            <person name="Ishikawa N.K."/>
            <person name="Vargas-Isla R."/>
            <person name="Ushijima S."/>
            <person name="Smith C.A."/>
            <person name="Ahrendt S."/>
            <person name="Andreopoulos W."/>
            <person name="He G."/>
            <person name="LaButti K."/>
            <person name="Lipzen A."/>
            <person name="Ng V."/>
            <person name="Riley R."/>
            <person name="Sandor L."/>
            <person name="Barry K."/>
            <person name="Martinez A.T."/>
            <person name="Xiao Y."/>
            <person name="Gibbons J.G."/>
            <person name="Terashima K."/>
            <person name="Hibbett D.S."/>
            <person name="Grigoriev I.V."/>
        </authorList>
    </citation>
    <scope>NUCLEOTIDE SEQUENCE</scope>
    <source>
        <strain evidence="1">ET3784</strain>
    </source>
</reference>
<keyword evidence="2" id="KW-1185">Reference proteome</keyword>
<proteinExistence type="predicted"/>
<comment type="caution">
    <text evidence="1">The sequence shown here is derived from an EMBL/GenBank/DDBJ whole genome shotgun (WGS) entry which is preliminary data.</text>
</comment>
<gene>
    <name evidence="1" type="ORF">DFJ43DRAFT_167953</name>
</gene>
<name>A0AA38MV08_9AGAR</name>
<accession>A0AA38MV08</accession>
<protein>
    <submittedName>
        <fullName evidence="1">Uncharacterized protein</fullName>
    </submittedName>
</protein>
<dbReference type="AlphaFoldDB" id="A0AA38MV08"/>
<reference evidence="1" key="2">
    <citation type="journal article" date="2023" name="Proc. Natl. Acad. Sci. U.S.A.">
        <title>A global phylogenomic analysis of the shiitake genus Lentinula.</title>
        <authorList>
            <person name="Sierra-Patev S."/>
            <person name="Min B."/>
            <person name="Naranjo-Ortiz M."/>
            <person name="Looney B."/>
            <person name="Konkel Z."/>
            <person name="Slot J.C."/>
            <person name="Sakamoto Y."/>
            <person name="Steenwyk J.L."/>
            <person name="Rokas A."/>
            <person name="Carro J."/>
            <person name="Camarero S."/>
            <person name="Ferreira P."/>
            <person name="Molpeceres G."/>
            <person name="Ruiz-Duenas F.J."/>
            <person name="Serrano A."/>
            <person name="Henrissat B."/>
            <person name="Drula E."/>
            <person name="Hughes K.W."/>
            <person name="Mata J.L."/>
            <person name="Ishikawa N.K."/>
            <person name="Vargas-Isla R."/>
            <person name="Ushijima S."/>
            <person name="Smith C.A."/>
            <person name="Donoghue J."/>
            <person name="Ahrendt S."/>
            <person name="Andreopoulos W."/>
            <person name="He G."/>
            <person name="LaButti K."/>
            <person name="Lipzen A."/>
            <person name="Ng V."/>
            <person name="Riley R."/>
            <person name="Sandor L."/>
            <person name="Barry K."/>
            <person name="Martinez A.T."/>
            <person name="Xiao Y."/>
            <person name="Gibbons J.G."/>
            <person name="Terashima K."/>
            <person name="Grigoriev I.V."/>
            <person name="Hibbett D."/>
        </authorList>
    </citation>
    <scope>NUCLEOTIDE SEQUENCE</scope>
    <source>
        <strain evidence="1">ET3784</strain>
    </source>
</reference>
<dbReference type="Proteomes" id="UP001176059">
    <property type="component" value="Unassembled WGS sequence"/>
</dbReference>